<dbReference type="Proteomes" id="UP000015106">
    <property type="component" value="Chromosome 7"/>
</dbReference>
<name>A0A8R7V675_TRIUA</name>
<evidence type="ECO:0000313" key="1">
    <source>
        <dbReference type="EnsemblPlants" id="TuG1812G0700002382.01.T05.cds269936"/>
    </source>
</evidence>
<dbReference type="Gramene" id="TuG1812G0700002382.01.T05">
    <property type="protein sequence ID" value="TuG1812G0700002382.01.T05.cds269936"/>
    <property type="gene ID" value="TuG1812G0700002382.01"/>
</dbReference>
<sequence length="40" mass="4943">MMLHFTCFSPLDGTMDRRRLLICTLIFFDKLCQYHLHYDF</sequence>
<evidence type="ECO:0000313" key="2">
    <source>
        <dbReference type="Proteomes" id="UP000015106"/>
    </source>
</evidence>
<protein>
    <submittedName>
        <fullName evidence="1">Uncharacterized protein</fullName>
    </submittedName>
</protein>
<accession>A0A8R7V675</accession>
<keyword evidence="2" id="KW-1185">Reference proteome</keyword>
<dbReference type="EnsemblPlants" id="TuG1812G0700002382.01.T05">
    <property type="protein sequence ID" value="TuG1812G0700002382.01.T05.cds269936"/>
    <property type="gene ID" value="TuG1812G0700002382.01"/>
</dbReference>
<reference evidence="1" key="2">
    <citation type="submission" date="2018-03" db="EMBL/GenBank/DDBJ databases">
        <title>The Triticum urartu genome reveals the dynamic nature of wheat genome evolution.</title>
        <authorList>
            <person name="Ling H."/>
            <person name="Ma B."/>
            <person name="Shi X."/>
            <person name="Liu H."/>
            <person name="Dong L."/>
            <person name="Sun H."/>
            <person name="Cao Y."/>
            <person name="Gao Q."/>
            <person name="Zheng S."/>
            <person name="Li Y."/>
            <person name="Yu Y."/>
            <person name="Du H."/>
            <person name="Qi M."/>
            <person name="Li Y."/>
            <person name="Yu H."/>
            <person name="Cui Y."/>
            <person name="Wang N."/>
            <person name="Chen C."/>
            <person name="Wu H."/>
            <person name="Zhao Y."/>
            <person name="Zhang J."/>
            <person name="Li Y."/>
            <person name="Zhou W."/>
            <person name="Zhang B."/>
            <person name="Hu W."/>
            <person name="Eijk M."/>
            <person name="Tang J."/>
            <person name="Witsenboer H."/>
            <person name="Zhao S."/>
            <person name="Li Z."/>
            <person name="Zhang A."/>
            <person name="Wang D."/>
            <person name="Liang C."/>
        </authorList>
    </citation>
    <scope>NUCLEOTIDE SEQUENCE [LARGE SCALE GENOMIC DNA]</scope>
    <source>
        <strain evidence="1">cv. G1812</strain>
    </source>
</reference>
<organism evidence="1 2">
    <name type="scientific">Triticum urartu</name>
    <name type="common">Red wild einkorn</name>
    <name type="synonym">Crithodium urartu</name>
    <dbReference type="NCBI Taxonomy" id="4572"/>
    <lineage>
        <taxon>Eukaryota</taxon>
        <taxon>Viridiplantae</taxon>
        <taxon>Streptophyta</taxon>
        <taxon>Embryophyta</taxon>
        <taxon>Tracheophyta</taxon>
        <taxon>Spermatophyta</taxon>
        <taxon>Magnoliopsida</taxon>
        <taxon>Liliopsida</taxon>
        <taxon>Poales</taxon>
        <taxon>Poaceae</taxon>
        <taxon>BOP clade</taxon>
        <taxon>Pooideae</taxon>
        <taxon>Triticodae</taxon>
        <taxon>Triticeae</taxon>
        <taxon>Triticinae</taxon>
        <taxon>Triticum</taxon>
    </lineage>
</organism>
<proteinExistence type="predicted"/>
<dbReference type="AlphaFoldDB" id="A0A8R7V675"/>
<reference evidence="2" key="1">
    <citation type="journal article" date="2013" name="Nature">
        <title>Draft genome of the wheat A-genome progenitor Triticum urartu.</title>
        <authorList>
            <person name="Ling H.Q."/>
            <person name="Zhao S."/>
            <person name="Liu D."/>
            <person name="Wang J."/>
            <person name="Sun H."/>
            <person name="Zhang C."/>
            <person name="Fan H."/>
            <person name="Li D."/>
            <person name="Dong L."/>
            <person name="Tao Y."/>
            <person name="Gao C."/>
            <person name="Wu H."/>
            <person name="Li Y."/>
            <person name="Cui Y."/>
            <person name="Guo X."/>
            <person name="Zheng S."/>
            <person name="Wang B."/>
            <person name="Yu K."/>
            <person name="Liang Q."/>
            <person name="Yang W."/>
            <person name="Lou X."/>
            <person name="Chen J."/>
            <person name="Feng M."/>
            <person name="Jian J."/>
            <person name="Zhang X."/>
            <person name="Luo G."/>
            <person name="Jiang Y."/>
            <person name="Liu J."/>
            <person name="Wang Z."/>
            <person name="Sha Y."/>
            <person name="Zhang B."/>
            <person name="Wu H."/>
            <person name="Tang D."/>
            <person name="Shen Q."/>
            <person name="Xue P."/>
            <person name="Zou S."/>
            <person name="Wang X."/>
            <person name="Liu X."/>
            <person name="Wang F."/>
            <person name="Yang Y."/>
            <person name="An X."/>
            <person name="Dong Z."/>
            <person name="Zhang K."/>
            <person name="Zhang X."/>
            <person name="Luo M.C."/>
            <person name="Dvorak J."/>
            <person name="Tong Y."/>
            <person name="Wang J."/>
            <person name="Yang H."/>
            <person name="Li Z."/>
            <person name="Wang D."/>
            <person name="Zhang A."/>
            <person name="Wang J."/>
        </authorList>
    </citation>
    <scope>NUCLEOTIDE SEQUENCE</scope>
    <source>
        <strain evidence="2">cv. G1812</strain>
    </source>
</reference>
<reference evidence="1" key="3">
    <citation type="submission" date="2022-06" db="UniProtKB">
        <authorList>
            <consortium name="EnsemblPlants"/>
        </authorList>
    </citation>
    <scope>IDENTIFICATION</scope>
</reference>